<accession>A0A9P4HZ51</accession>
<comment type="subcellular location">
    <subcellularLocation>
        <location evidence="1">Membrane</location>
        <topology evidence="1">Multi-pass membrane protein</topology>
    </subcellularLocation>
</comment>
<evidence type="ECO:0000256" key="2">
    <source>
        <dbReference type="ARBA" id="ARBA00022692"/>
    </source>
</evidence>
<feature type="transmembrane region" description="Helical" evidence="6">
    <location>
        <begin position="46"/>
        <end position="72"/>
    </location>
</feature>
<comment type="similarity">
    <text evidence="5">Belongs to the SAT4 family.</text>
</comment>
<evidence type="ECO:0000256" key="3">
    <source>
        <dbReference type="ARBA" id="ARBA00022989"/>
    </source>
</evidence>
<evidence type="ECO:0000259" key="7">
    <source>
        <dbReference type="Pfam" id="PF20684"/>
    </source>
</evidence>
<dbReference type="InterPro" id="IPR049326">
    <property type="entry name" value="Rhodopsin_dom_fungi"/>
</dbReference>
<dbReference type="PANTHER" id="PTHR33048:SF47">
    <property type="entry name" value="INTEGRAL MEMBRANE PROTEIN-RELATED"/>
    <property type="match status" value="1"/>
</dbReference>
<keyword evidence="3 6" id="KW-1133">Transmembrane helix</keyword>
<keyword evidence="2 6" id="KW-0812">Transmembrane</keyword>
<feature type="transmembrane region" description="Helical" evidence="6">
    <location>
        <begin position="215"/>
        <end position="239"/>
    </location>
</feature>
<evidence type="ECO:0000313" key="9">
    <source>
        <dbReference type="Proteomes" id="UP000799776"/>
    </source>
</evidence>
<feature type="domain" description="Rhodopsin" evidence="7">
    <location>
        <begin position="31"/>
        <end position="250"/>
    </location>
</feature>
<name>A0A9P4HZ51_9PEZI</name>
<dbReference type="OrthoDB" id="444631at2759"/>
<evidence type="ECO:0000256" key="6">
    <source>
        <dbReference type="SAM" id="Phobius"/>
    </source>
</evidence>
<gene>
    <name evidence="8" type="ORF">K490DRAFT_7393</name>
</gene>
<proteinExistence type="inferred from homology"/>
<keyword evidence="4 6" id="KW-0472">Membrane</keyword>
<dbReference type="AlphaFoldDB" id="A0A9P4HZ51"/>
<comment type="caution">
    <text evidence="8">The sequence shown here is derived from an EMBL/GenBank/DDBJ whole genome shotgun (WGS) entry which is preliminary data.</text>
</comment>
<dbReference type="EMBL" id="ML978712">
    <property type="protein sequence ID" value="KAF2090509.1"/>
    <property type="molecule type" value="Genomic_DNA"/>
</dbReference>
<dbReference type="Proteomes" id="UP000799776">
    <property type="component" value="Unassembled WGS sequence"/>
</dbReference>
<evidence type="ECO:0000313" key="8">
    <source>
        <dbReference type="EMBL" id="KAF2090509.1"/>
    </source>
</evidence>
<evidence type="ECO:0000256" key="4">
    <source>
        <dbReference type="ARBA" id="ARBA00023136"/>
    </source>
</evidence>
<dbReference type="PANTHER" id="PTHR33048">
    <property type="entry name" value="PTH11-LIKE INTEGRAL MEMBRANE PROTEIN (AFU_ORTHOLOGUE AFUA_5G11245)"/>
    <property type="match status" value="1"/>
</dbReference>
<protein>
    <recommendedName>
        <fullName evidence="7">Rhodopsin domain-containing protein</fullName>
    </recommendedName>
</protein>
<dbReference type="InterPro" id="IPR052337">
    <property type="entry name" value="SAT4-like"/>
</dbReference>
<dbReference type="GO" id="GO:0016020">
    <property type="term" value="C:membrane"/>
    <property type="evidence" value="ECO:0007669"/>
    <property type="project" value="UniProtKB-SubCell"/>
</dbReference>
<dbReference type="Pfam" id="PF20684">
    <property type="entry name" value="Fung_rhodopsin"/>
    <property type="match status" value="1"/>
</dbReference>
<evidence type="ECO:0000256" key="1">
    <source>
        <dbReference type="ARBA" id="ARBA00004141"/>
    </source>
</evidence>
<reference evidence="8" key="1">
    <citation type="journal article" date="2020" name="Stud. Mycol.">
        <title>101 Dothideomycetes genomes: a test case for predicting lifestyles and emergence of pathogens.</title>
        <authorList>
            <person name="Haridas S."/>
            <person name="Albert R."/>
            <person name="Binder M."/>
            <person name="Bloem J."/>
            <person name="Labutti K."/>
            <person name="Salamov A."/>
            <person name="Andreopoulos B."/>
            <person name="Baker S."/>
            <person name="Barry K."/>
            <person name="Bills G."/>
            <person name="Bluhm B."/>
            <person name="Cannon C."/>
            <person name="Castanera R."/>
            <person name="Culley D."/>
            <person name="Daum C."/>
            <person name="Ezra D."/>
            <person name="Gonzalez J."/>
            <person name="Henrissat B."/>
            <person name="Kuo A."/>
            <person name="Liang C."/>
            <person name="Lipzen A."/>
            <person name="Lutzoni F."/>
            <person name="Magnuson J."/>
            <person name="Mondo S."/>
            <person name="Nolan M."/>
            <person name="Ohm R."/>
            <person name="Pangilinan J."/>
            <person name="Park H.-J."/>
            <person name="Ramirez L."/>
            <person name="Alfaro M."/>
            <person name="Sun H."/>
            <person name="Tritt A."/>
            <person name="Yoshinaga Y."/>
            <person name="Zwiers L.-H."/>
            <person name="Turgeon B."/>
            <person name="Goodwin S."/>
            <person name="Spatafora J."/>
            <person name="Crous P."/>
            <person name="Grigoriev I."/>
        </authorList>
    </citation>
    <scope>NUCLEOTIDE SEQUENCE</scope>
    <source>
        <strain evidence="8">CBS 121410</strain>
    </source>
</reference>
<evidence type="ECO:0000256" key="5">
    <source>
        <dbReference type="ARBA" id="ARBA00038359"/>
    </source>
</evidence>
<feature type="transmembrane region" description="Helical" evidence="6">
    <location>
        <begin position="182"/>
        <end position="203"/>
    </location>
</feature>
<keyword evidence="9" id="KW-1185">Reference proteome</keyword>
<feature type="non-terminal residue" evidence="8">
    <location>
        <position position="1"/>
    </location>
</feature>
<feature type="transmembrane region" description="Helical" evidence="6">
    <location>
        <begin position="12"/>
        <end position="34"/>
    </location>
</feature>
<feature type="transmembrane region" description="Helical" evidence="6">
    <location>
        <begin position="134"/>
        <end position="156"/>
    </location>
</feature>
<organism evidence="8 9">
    <name type="scientific">Saccharata proteae CBS 121410</name>
    <dbReference type="NCBI Taxonomy" id="1314787"/>
    <lineage>
        <taxon>Eukaryota</taxon>
        <taxon>Fungi</taxon>
        <taxon>Dikarya</taxon>
        <taxon>Ascomycota</taxon>
        <taxon>Pezizomycotina</taxon>
        <taxon>Dothideomycetes</taxon>
        <taxon>Dothideomycetes incertae sedis</taxon>
        <taxon>Botryosphaeriales</taxon>
        <taxon>Saccharataceae</taxon>
        <taxon>Saccharata</taxon>
    </lineage>
</organism>
<feature type="transmembrane region" description="Helical" evidence="6">
    <location>
        <begin position="104"/>
        <end position="122"/>
    </location>
</feature>
<sequence>AATQPARVDRGTFLGVNWGLFGLATLLGIFRVLVRYRAFHRFQLDDFFALSAWILALAHCIVWQCTVSGMYLNNAYTSGLLDPVPADFARKSEVFFRSSAANEVLYLTSLWCVKLSFLCFFRRLYTNMDRLMRVWWVILAFTVASWVVVVGTIPYWCLVSSFDYIMGHCVSDSSVGFPRTTLVIKCVLDNTTDVMIIAIPLHVLWKVRISLRRKLALGAVFSLSLITIAFSIVHVIVVYTTYLSLDLSWLCTWDNIE</sequence>
<feature type="non-terminal residue" evidence="8">
    <location>
        <position position="257"/>
    </location>
</feature>